<sequence>MKPYLCTLFLSAKIVYYVITYKNITNILPKMFLFLQLLVGYFHLPRTNRDSAGQIRTALAARPNIAYLVATFGRDYSRNR</sequence>
<dbReference type="AlphaFoldDB" id="A0A4S2EGA4"/>
<evidence type="ECO:0000313" key="1">
    <source>
        <dbReference type="EMBL" id="TGY54868.1"/>
    </source>
</evidence>
<name>A0A4S2EGA4_PARDI</name>
<protein>
    <submittedName>
        <fullName evidence="1">Uncharacterized protein</fullName>
    </submittedName>
</protein>
<organism evidence="1 2">
    <name type="scientific">Parabacteroides distasonis</name>
    <dbReference type="NCBI Taxonomy" id="823"/>
    <lineage>
        <taxon>Bacteria</taxon>
        <taxon>Pseudomonadati</taxon>
        <taxon>Bacteroidota</taxon>
        <taxon>Bacteroidia</taxon>
        <taxon>Bacteroidales</taxon>
        <taxon>Tannerellaceae</taxon>
        <taxon>Parabacteroides</taxon>
    </lineage>
</organism>
<evidence type="ECO:0000313" key="2">
    <source>
        <dbReference type="Proteomes" id="UP000310032"/>
    </source>
</evidence>
<dbReference type="EMBL" id="SRYM01000058">
    <property type="protein sequence ID" value="TGY54868.1"/>
    <property type="molecule type" value="Genomic_DNA"/>
</dbReference>
<accession>A0A4S2EGA4</accession>
<gene>
    <name evidence="1" type="ORF">E5342_16025</name>
</gene>
<reference evidence="1 2" key="1">
    <citation type="submission" date="2019-04" db="EMBL/GenBank/DDBJ databases">
        <title>Microbes associate with the intestines of laboratory mice.</title>
        <authorList>
            <person name="Navarre W."/>
            <person name="Wong E."/>
            <person name="Huang K."/>
            <person name="Tropini C."/>
            <person name="Ng K."/>
            <person name="Yu B."/>
        </authorList>
    </citation>
    <scope>NUCLEOTIDE SEQUENCE [LARGE SCALE GENOMIC DNA]</scope>
    <source>
        <strain evidence="1 2">NM39_I3</strain>
    </source>
</reference>
<comment type="caution">
    <text evidence="1">The sequence shown here is derived from an EMBL/GenBank/DDBJ whole genome shotgun (WGS) entry which is preliminary data.</text>
</comment>
<dbReference type="Proteomes" id="UP000310032">
    <property type="component" value="Unassembled WGS sequence"/>
</dbReference>
<proteinExistence type="predicted"/>